<dbReference type="GO" id="GO:0008160">
    <property type="term" value="F:protein tyrosine phosphatase activator activity"/>
    <property type="evidence" value="ECO:0007669"/>
    <property type="project" value="TreeGrafter"/>
</dbReference>
<comment type="catalytic activity">
    <reaction evidence="1">
        <text>[protein]-peptidylproline (omega=180) = [protein]-peptidylproline (omega=0)</text>
        <dbReference type="Rhea" id="RHEA:16237"/>
        <dbReference type="Rhea" id="RHEA-COMP:10747"/>
        <dbReference type="Rhea" id="RHEA-COMP:10748"/>
        <dbReference type="ChEBI" id="CHEBI:83833"/>
        <dbReference type="ChEBI" id="CHEBI:83834"/>
        <dbReference type="EC" id="5.2.1.8"/>
    </reaction>
</comment>
<organism evidence="11 12">
    <name type="scientific">Macrostomum lignano</name>
    <dbReference type="NCBI Taxonomy" id="282301"/>
    <lineage>
        <taxon>Eukaryota</taxon>
        <taxon>Metazoa</taxon>
        <taxon>Spiralia</taxon>
        <taxon>Lophotrochozoa</taxon>
        <taxon>Platyhelminthes</taxon>
        <taxon>Rhabditophora</taxon>
        <taxon>Macrostomorpha</taxon>
        <taxon>Macrostomida</taxon>
        <taxon>Macrostomidae</taxon>
        <taxon>Macrostomum</taxon>
    </lineage>
</organism>
<protein>
    <recommendedName>
        <fullName evidence="8">Serine/threonine-protein phosphatase 2A activator</fullName>
        <ecNumber evidence="4">5.2.1.8</ecNumber>
    </recommendedName>
    <alternativeName>
        <fullName evidence="9">Phosphotyrosyl phosphatase activator</fullName>
    </alternativeName>
</protein>
<dbReference type="Gene3D" id="3.40.50.1240">
    <property type="entry name" value="Phosphoglycerate mutase-like"/>
    <property type="match status" value="1"/>
</dbReference>
<evidence type="ECO:0000313" key="12">
    <source>
        <dbReference type="WBParaSite" id="maker-uti_cns_0001048-snap-gene-1.9-mRNA-1"/>
    </source>
</evidence>
<comment type="subcellular location">
    <subcellularLocation>
        <location evidence="2">Cytoplasm</location>
    </subcellularLocation>
</comment>
<dbReference type="PROSITE" id="PS00616">
    <property type="entry name" value="HIS_ACID_PHOSPHAT_1"/>
    <property type="match status" value="1"/>
</dbReference>
<evidence type="ECO:0000256" key="7">
    <source>
        <dbReference type="ARBA" id="ARBA00023235"/>
    </source>
</evidence>
<dbReference type="AlphaFoldDB" id="A0A1I8G6V6"/>
<dbReference type="Proteomes" id="UP000095280">
    <property type="component" value="Unplaced"/>
</dbReference>
<dbReference type="PANTHER" id="PTHR10012:SF0">
    <property type="entry name" value="SERINE_THREONINE-PROTEIN PHOSPHATASE 2A ACTIVATOR"/>
    <property type="match status" value="1"/>
</dbReference>
<evidence type="ECO:0000256" key="5">
    <source>
        <dbReference type="ARBA" id="ARBA00022490"/>
    </source>
</evidence>
<dbReference type="PANTHER" id="PTHR10012">
    <property type="entry name" value="SERINE/THREONINE-PROTEIN PHOSPHATASE 2A REGULATORY SUBUNIT B"/>
    <property type="match status" value="1"/>
</dbReference>
<keyword evidence="5" id="KW-0963">Cytoplasm</keyword>
<feature type="transmembrane region" description="Helical" evidence="10">
    <location>
        <begin position="560"/>
        <end position="580"/>
    </location>
</feature>
<proteinExistence type="inferred from homology"/>
<dbReference type="SUPFAM" id="SSF53254">
    <property type="entry name" value="Phosphoglycerate mutase-like"/>
    <property type="match status" value="1"/>
</dbReference>
<feature type="transmembrane region" description="Helical" evidence="10">
    <location>
        <begin position="515"/>
        <end position="539"/>
    </location>
</feature>
<evidence type="ECO:0000256" key="1">
    <source>
        <dbReference type="ARBA" id="ARBA00000971"/>
    </source>
</evidence>
<reference evidence="12" key="1">
    <citation type="submission" date="2016-11" db="UniProtKB">
        <authorList>
            <consortium name="WormBaseParasite"/>
        </authorList>
    </citation>
    <scope>IDENTIFICATION</scope>
</reference>
<name>A0A1I8G6V6_9PLAT</name>
<keyword evidence="10" id="KW-0812">Transmembrane</keyword>
<dbReference type="InterPro" id="IPR043170">
    <property type="entry name" value="PTPA_C_lid"/>
</dbReference>
<evidence type="ECO:0000256" key="10">
    <source>
        <dbReference type="SAM" id="Phobius"/>
    </source>
</evidence>
<dbReference type="InterPro" id="IPR029033">
    <property type="entry name" value="His_PPase_superfam"/>
</dbReference>
<dbReference type="EC" id="5.2.1.8" evidence="4"/>
<accession>A0A1I8G6V6</accession>
<dbReference type="GO" id="GO:0005634">
    <property type="term" value="C:nucleus"/>
    <property type="evidence" value="ECO:0007669"/>
    <property type="project" value="TreeGrafter"/>
</dbReference>
<dbReference type="InterPro" id="IPR004327">
    <property type="entry name" value="Phstyr_phstse_ac"/>
</dbReference>
<dbReference type="Gene3D" id="1.20.120.1150">
    <property type="match status" value="1"/>
</dbReference>
<dbReference type="FunFam" id="1.20.120.1150:FF:000002">
    <property type="entry name" value="Serine/threonine-protein phosphatase 2A activator"/>
    <property type="match status" value="1"/>
</dbReference>
<dbReference type="InterPro" id="IPR000560">
    <property type="entry name" value="His_Pase_clade-2"/>
</dbReference>
<dbReference type="InterPro" id="IPR037218">
    <property type="entry name" value="PTPA_sf"/>
</dbReference>
<keyword evidence="10" id="KW-1133">Transmembrane helix</keyword>
<evidence type="ECO:0000256" key="3">
    <source>
        <dbReference type="ARBA" id="ARBA00011019"/>
    </source>
</evidence>
<dbReference type="WBParaSite" id="maker-uti_cns_0001048-snap-gene-1.9-mRNA-1">
    <property type="protein sequence ID" value="maker-uti_cns_0001048-snap-gene-1.9-mRNA-1"/>
    <property type="gene ID" value="maker-uti_cns_0001048-snap-gene-1.9"/>
</dbReference>
<keyword evidence="10" id="KW-0472">Membrane</keyword>
<keyword evidence="7" id="KW-0413">Isomerase</keyword>
<keyword evidence="11" id="KW-1185">Reference proteome</keyword>
<dbReference type="SUPFAM" id="SSF140984">
    <property type="entry name" value="PTPA-like"/>
    <property type="match status" value="1"/>
</dbReference>
<evidence type="ECO:0000256" key="4">
    <source>
        <dbReference type="ARBA" id="ARBA00013194"/>
    </source>
</evidence>
<dbReference type="Pfam" id="PF00328">
    <property type="entry name" value="His_Phos_2"/>
    <property type="match status" value="1"/>
</dbReference>
<dbReference type="CDD" id="cd07061">
    <property type="entry name" value="HP_HAP_like"/>
    <property type="match status" value="1"/>
</dbReference>
<dbReference type="GO" id="GO:0005737">
    <property type="term" value="C:cytoplasm"/>
    <property type="evidence" value="ECO:0007669"/>
    <property type="project" value="UniProtKB-SubCell"/>
</dbReference>
<dbReference type="GO" id="GO:0003755">
    <property type="term" value="F:peptidyl-prolyl cis-trans isomerase activity"/>
    <property type="evidence" value="ECO:0007669"/>
    <property type="project" value="UniProtKB-KW"/>
</dbReference>
<evidence type="ECO:0000256" key="9">
    <source>
        <dbReference type="ARBA" id="ARBA00044820"/>
    </source>
</evidence>
<comment type="similarity">
    <text evidence="3">Belongs to the PTPA-type PPIase family.</text>
</comment>
<keyword evidence="6" id="KW-0697">Rotamase</keyword>
<dbReference type="InterPro" id="IPR033379">
    <property type="entry name" value="Acid_Pase_AS"/>
</dbReference>
<evidence type="ECO:0000256" key="6">
    <source>
        <dbReference type="ARBA" id="ARBA00023110"/>
    </source>
</evidence>
<dbReference type="GO" id="GO:0000159">
    <property type="term" value="C:protein phosphatase type 2A complex"/>
    <property type="evidence" value="ECO:0007669"/>
    <property type="project" value="TreeGrafter"/>
</dbReference>
<evidence type="ECO:0000256" key="8">
    <source>
        <dbReference type="ARBA" id="ARBA00044786"/>
    </source>
</evidence>
<dbReference type="Pfam" id="PF03095">
    <property type="entry name" value="PTPA"/>
    <property type="match status" value="1"/>
</dbReference>
<evidence type="ECO:0000256" key="2">
    <source>
        <dbReference type="ARBA" id="ARBA00004496"/>
    </source>
</evidence>
<sequence>PLKPAFDYCGTELPCPQQPPRSAMEKLVRSPANMRDWERSLAYQEILGFIAAVSSSVRGKPLQAGPDSYSVSERCGRLNSLLAKLDSWIDEIPPVEQPARFGNRAFKTWLQRLESEAPGLLADCLADGLSQDLSEQRRAELVRYFVESFGNGTRIDYGTGHELAFVAFICCLFKSGFLVTADCAAVALSVFARYLDLVRRLQVTYRMEPAGSHGVWCLDDFQFVPFIWGSAQLIGNPKVQPADIPNRSKAEQLAKENLFFGCLDYIFKVKSGPFEEHSSTLHGISGVYSWDKVNSGLVKMYKAEILAKFPIIQHFYFGELLPLKPASDRMSHLLSLIRSHKLLSAMLAGTLAADAAYYGLHNLTQSYRAYRCACTQQGSSEMLAVSQELRSALRAAADRLGIQPACIDQLSLFVGRGVDPVRFGRLSASQGFQSDTLMRKAEARIAAFSQAFLGLPQHFGYSASDKEQRHVFFFDDRPLSLNTKRGRELYRDCLLLNEDELGFALARELAYLNSYAVHVPPAVGTLAASGVIGTTFWFTRGSGRQFVDNLLKGRANRRNLLLSALVAASTSLWAVMAYQWHSAYRKSLDARVDKRAAAAYPRGGASFYQKQVRRNTLLRAMLGDSIGKKYFTVRGNEVHNWVLSDPFLPVNQRWSKLRYDQSLAASAASSSAAANGFGRKGIRLLTPTLCTRSTPIPSRLYMATAAACTVVLYMPHQPAADSSAATAGHHGSVLQVAASVWLVLQADHADQPLWVGGVLTAAIALCHVDAVRQAPGGGEVPVVRLAALDDQPVEGPAMRLGPGIQSTMLSVSIHRLLLLLCALVGMATTELVHVSVLFRHGHRSPVQLLPSQNFTVDNYWKDGLGELTNIGKMNEFNLGQFLRKRYDAFLGSRYNSSAHYVRSTDFDRTLMSAQSCLAGLFPPVGDQRWNSQLPWQPIPVHTVPKAKDYLLEAPDFPCPERERQFKQQVNADPARLQFYRPYADFLKRLSAGAGMAVTPASVHKVLDTLWINKVEGLPAPAWLNYSGPDWQRLVTVGSFQWNEYSWTPDLVRFGSGRLLDEILGTMDNISHGRLPDRGARLRLYSDHDTTVASALAALGNTEFVWPDFASAVLFELHSDSGQFSLKFFFSNGTGSQRQLFTLPPPGCPKPGQPCPLASALAGLAPMRLSLPELIK</sequence>
<evidence type="ECO:0000313" key="11">
    <source>
        <dbReference type="Proteomes" id="UP000095280"/>
    </source>
</evidence>
<dbReference type="GO" id="GO:0007052">
    <property type="term" value="P:mitotic spindle organization"/>
    <property type="evidence" value="ECO:0007669"/>
    <property type="project" value="TreeGrafter"/>
</dbReference>
<dbReference type="CDD" id="cd04087">
    <property type="entry name" value="PTPA"/>
    <property type="match status" value="1"/>
</dbReference>